<reference evidence="1" key="1">
    <citation type="submission" date="2018-02" db="EMBL/GenBank/DDBJ databases">
        <title>Rhizophora mucronata_Transcriptome.</title>
        <authorList>
            <person name="Meera S.P."/>
            <person name="Sreeshan A."/>
            <person name="Augustine A."/>
        </authorList>
    </citation>
    <scope>NUCLEOTIDE SEQUENCE</scope>
    <source>
        <tissue evidence="1">Leaf</tissue>
    </source>
</reference>
<organism evidence="1">
    <name type="scientific">Rhizophora mucronata</name>
    <name type="common">Asiatic mangrove</name>
    <dbReference type="NCBI Taxonomy" id="61149"/>
    <lineage>
        <taxon>Eukaryota</taxon>
        <taxon>Viridiplantae</taxon>
        <taxon>Streptophyta</taxon>
        <taxon>Embryophyta</taxon>
        <taxon>Tracheophyta</taxon>
        <taxon>Spermatophyta</taxon>
        <taxon>Magnoliopsida</taxon>
        <taxon>eudicotyledons</taxon>
        <taxon>Gunneridae</taxon>
        <taxon>Pentapetalae</taxon>
        <taxon>rosids</taxon>
        <taxon>fabids</taxon>
        <taxon>Malpighiales</taxon>
        <taxon>Rhizophoraceae</taxon>
        <taxon>Rhizophora</taxon>
    </lineage>
</organism>
<name>A0A2P2QA14_RHIMU</name>
<protein>
    <submittedName>
        <fullName evidence="1">Uncharacterized protein</fullName>
    </submittedName>
</protein>
<proteinExistence type="predicted"/>
<dbReference type="EMBL" id="GGEC01083358">
    <property type="protein sequence ID" value="MBX63842.1"/>
    <property type="molecule type" value="Transcribed_RNA"/>
</dbReference>
<sequence length="46" mass="5359">MRREEKELFSGFLKPSKTSSRQQWNSSNVLMVVFCLKMGAKFLMST</sequence>
<evidence type="ECO:0000313" key="1">
    <source>
        <dbReference type="EMBL" id="MBX63842.1"/>
    </source>
</evidence>
<dbReference type="AlphaFoldDB" id="A0A2P2QA14"/>
<accession>A0A2P2QA14</accession>